<dbReference type="EMBL" id="UZAM01010666">
    <property type="protein sequence ID" value="VDP13280.1"/>
    <property type="molecule type" value="Genomic_DNA"/>
</dbReference>
<dbReference type="GO" id="GO:0070628">
    <property type="term" value="F:proteasome binding"/>
    <property type="evidence" value="ECO:0007669"/>
    <property type="project" value="TreeGrafter"/>
</dbReference>
<dbReference type="WBParaSite" id="SBAD_0000776901-mRNA-1">
    <property type="protein sequence ID" value="SBAD_0000776901-mRNA-1"/>
    <property type="gene ID" value="SBAD_0000776901"/>
</dbReference>
<dbReference type="InterPro" id="IPR029071">
    <property type="entry name" value="Ubiquitin-like_domsf"/>
</dbReference>
<dbReference type="AlphaFoldDB" id="A0A183IV38"/>
<dbReference type="Proteomes" id="UP000270296">
    <property type="component" value="Unassembled WGS sequence"/>
</dbReference>
<reference evidence="13" key="1">
    <citation type="submission" date="2016-06" db="UniProtKB">
        <authorList>
            <consortium name="WormBaseParasite"/>
        </authorList>
    </citation>
    <scope>IDENTIFICATION</scope>
</reference>
<evidence type="ECO:0000256" key="7">
    <source>
        <dbReference type="RuleBase" id="RU366025"/>
    </source>
</evidence>
<evidence type="ECO:0000256" key="1">
    <source>
        <dbReference type="ARBA" id="ARBA00000707"/>
    </source>
</evidence>
<dbReference type="GO" id="GO:0016579">
    <property type="term" value="P:protein deubiquitination"/>
    <property type="evidence" value="ECO:0007669"/>
    <property type="project" value="InterPro"/>
</dbReference>
<name>A0A183IV38_9BILA</name>
<dbReference type="GO" id="GO:0061136">
    <property type="term" value="P:regulation of proteasomal protein catabolic process"/>
    <property type="evidence" value="ECO:0007669"/>
    <property type="project" value="TreeGrafter"/>
</dbReference>
<evidence type="ECO:0000256" key="2">
    <source>
        <dbReference type="ARBA" id="ARBA00008739"/>
    </source>
</evidence>
<dbReference type="Gene3D" id="3.10.20.90">
    <property type="entry name" value="Phosphatidylinositol 3-kinase Catalytic Subunit, Chain A, domain 1"/>
    <property type="match status" value="1"/>
</dbReference>
<dbReference type="PROSITE" id="PS00973">
    <property type="entry name" value="USP_2"/>
    <property type="match status" value="1"/>
</dbReference>
<dbReference type="PROSITE" id="PS50053">
    <property type="entry name" value="UBIQUITIN_2"/>
    <property type="match status" value="1"/>
</dbReference>
<keyword evidence="4 7" id="KW-0833">Ubl conjugation pathway</keyword>
<evidence type="ECO:0000313" key="12">
    <source>
        <dbReference type="Proteomes" id="UP000270296"/>
    </source>
</evidence>
<feature type="domain" description="USP" evidence="10">
    <location>
        <begin position="115"/>
        <end position="485"/>
    </location>
</feature>
<feature type="coiled-coil region" evidence="8">
    <location>
        <begin position="353"/>
        <end position="387"/>
    </location>
</feature>
<keyword evidence="12" id="KW-1185">Reference proteome</keyword>
<dbReference type="Pfam" id="PF00443">
    <property type="entry name" value="UCH"/>
    <property type="match status" value="1"/>
</dbReference>
<evidence type="ECO:0000256" key="4">
    <source>
        <dbReference type="ARBA" id="ARBA00022786"/>
    </source>
</evidence>
<dbReference type="PROSITE" id="PS00972">
    <property type="entry name" value="USP_1"/>
    <property type="match status" value="1"/>
</dbReference>
<evidence type="ECO:0000256" key="5">
    <source>
        <dbReference type="ARBA" id="ARBA00022801"/>
    </source>
</evidence>
<accession>A0A183IV38</accession>
<dbReference type="PANTHER" id="PTHR43982">
    <property type="entry name" value="UBIQUITIN CARBOXYL-TERMINAL HYDROLASE"/>
    <property type="match status" value="1"/>
</dbReference>
<evidence type="ECO:0000256" key="8">
    <source>
        <dbReference type="SAM" id="Coils"/>
    </source>
</evidence>
<dbReference type="GO" id="GO:0004843">
    <property type="term" value="F:cysteine-type deubiquitinase activity"/>
    <property type="evidence" value="ECO:0007669"/>
    <property type="project" value="UniProtKB-UniRule"/>
</dbReference>
<dbReference type="PANTHER" id="PTHR43982:SF1">
    <property type="entry name" value="UBIQUITIN CARBOXYL-TERMINAL HYDROLASE 14"/>
    <property type="match status" value="1"/>
</dbReference>
<evidence type="ECO:0000259" key="9">
    <source>
        <dbReference type="PROSITE" id="PS50053"/>
    </source>
</evidence>
<evidence type="ECO:0000256" key="3">
    <source>
        <dbReference type="ARBA" id="ARBA00022670"/>
    </source>
</evidence>
<comment type="similarity">
    <text evidence="2">Belongs to the peptidase C19 family. USP14/UBP6 subfamily.</text>
</comment>
<dbReference type="SMART" id="SM00213">
    <property type="entry name" value="UBQ"/>
    <property type="match status" value="1"/>
</dbReference>
<dbReference type="Pfam" id="PF00240">
    <property type="entry name" value="ubiquitin"/>
    <property type="match status" value="1"/>
</dbReference>
<dbReference type="GO" id="GO:0043161">
    <property type="term" value="P:proteasome-mediated ubiquitin-dependent protein catabolic process"/>
    <property type="evidence" value="ECO:0007669"/>
    <property type="project" value="InterPro"/>
</dbReference>
<dbReference type="OrthoDB" id="333239at2759"/>
<dbReference type="InterPro" id="IPR000626">
    <property type="entry name" value="Ubiquitin-like_dom"/>
</dbReference>
<keyword evidence="3 7" id="KW-0645">Protease</keyword>
<dbReference type="PROSITE" id="PS00299">
    <property type="entry name" value="UBIQUITIN_1"/>
    <property type="match status" value="1"/>
</dbReference>
<dbReference type="EC" id="3.4.19.12" evidence="7"/>
<dbReference type="SUPFAM" id="SSF54236">
    <property type="entry name" value="Ubiquitin-like"/>
    <property type="match status" value="1"/>
</dbReference>
<keyword evidence="5 7" id="KW-0378">Hydrolase</keyword>
<dbReference type="InterPro" id="IPR001394">
    <property type="entry name" value="Peptidase_C19_UCH"/>
</dbReference>
<evidence type="ECO:0000313" key="11">
    <source>
        <dbReference type="EMBL" id="VDP13280.1"/>
    </source>
</evidence>
<dbReference type="SUPFAM" id="SSF54001">
    <property type="entry name" value="Cysteine proteinases"/>
    <property type="match status" value="1"/>
</dbReference>
<dbReference type="Gene3D" id="3.90.70.10">
    <property type="entry name" value="Cysteine proteinases"/>
    <property type="match status" value="1"/>
</dbReference>
<evidence type="ECO:0000259" key="10">
    <source>
        <dbReference type="PROSITE" id="PS50235"/>
    </source>
</evidence>
<keyword evidence="6 7" id="KW-0788">Thiol protease</keyword>
<feature type="domain" description="Ubiquitin-like" evidence="9">
    <location>
        <begin position="13"/>
        <end position="65"/>
    </location>
</feature>
<dbReference type="InterPro" id="IPR038765">
    <property type="entry name" value="Papain-like_cys_pep_sf"/>
</dbReference>
<dbReference type="InterPro" id="IPR019954">
    <property type="entry name" value="Ubiquitin_CS"/>
</dbReference>
<keyword evidence="8" id="KW-0175">Coiled coil</keyword>
<evidence type="ECO:0000256" key="6">
    <source>
        <dbReference type="ARBA" id="ARBA00022807"/>
    </source>
</evidence>
<dbReference type="InterPro" id="IPR018200">
    <property type="entry name" value="USP_CS"/>
</dbReference>
<dbReference type="CDD" id="cd16104">
    <property type="entry name" value="Ubl_USP14_like"/>
    <property type="match status" value="1"/>
</dbReference>
<comment type="catalytic activity">
    <reaction evidence="1 7">
        <text>Thiol-dependent hydrolysis of ester, thioester, amide, peptide and isopeptide bonds formed by the C-terminal Gly of ubiquitin (a 76-residue protein attached to proteins as an intracellular targeting signal).</text>
        <dbReference type="EC" id="3.4.19.12"/>
    </reaction>
</comment>
<proteinExistence type="inferred from homology"/>
<dbReference type="PROSITE" id="PS50235">
    <property type="entry name" value="USP_3"/>
    <property type="match status" value="1"/>
</dbReference>
<dbReference type="InterPro" id="IPR028889">
    <property type="entry name" value="USP"/>
</dbReference>
<sequence length="502" mass="57371">MRWSRHHPTMSTYAVNVKWGRQKFEDIVLDMKEKPLLFKAQLFALTGVQPSRQKVLFKGKILNDDSWEGFCVKEGALFLLMGSVEDDQPAQAVQKPVFLEDLSADEREKALDLPLGLLNLGNTCFMSATIQCLKTVPELVDALNKFRSRDKTPTPTAVLRELGNLFQTMEERDGSEVATIMMLDTLLAALPHFAAKDGQGRLQQQDANELWMELMRMFKEHICGEKFGLVTGKSLITAYFGCVMDVTLTCKEAPQEPPVHSTEEFLQLSCFLSQEVKYLQTGLKAKLSEEIVKYSSTLDRDAVYIRRYTIRRLPAYLTIQMVRFFYKEKDQVSAKILKEVKFPLELDVFDLCGEELQNKLMPARQRIKQAEEEMLQNGEQKNDQNRQTYVSRAQVMFSSTCYCENMKDADDIGSNDSGLYELQAVLTHKGRSSNSGHYVAWIRQPNNTWYSCDDDKVHPVQKEEILRLSGGGDWHSAYVLLYSSKRFPSKPDGNAELNVRKD</sequence>
<reference evidence="11 12" key="2">
    <citation type="submission" date="2018-11" db="EMBL/GenBank/DDBJ databases">
        <authorList>
            <consortium name="Pathogen Informatics"/>
        </authorList>
    </citation>
    <scope>NUCLEOTIDE SEQUENCE [LARGE SCALE GENOMIC DNA]</scope>
</reference>
<protein>
    <recommendedName>
        <fullName evidence="7">Ubiquitin carboxyl-terminal hydrolase</fullName>
        <ecNumber evidence="7">3.4.19.12</ecNumber>
    </recommendedName>
</protein>
<organism evidence="13">
    <name type="scientific">Soboliphyme baturini</name>
    <dbReference type="NCBI Taxonomy" id="241478"/>
    <lineage>
        <taxon>Eukaryota</taxon>
        <taxon>Metazoa</taxon>
        <taxon>Ecdysozoa</taxon>
        <taxon>Nematoda</taxon>
        <taxon>Enoplea</taxon>
        <taxon>Dorylaimia</taxon>
        <taxon>Dioctophymatida</taxon>
        <taxon>Dioctophymatoidea</taxon>
        <taxon>Soboliphymatidae</taxon>
        <taxon>Soboliphyme</taxon>
    </lineage>
</organism>
<evidence type="ECO:0000313" key="13">
    <source>
        <dbReference type="WBParaSite" id="SBAD_0000776901-mRNA-1"/>
    </source>
</evidence>
<dbReference type="InterPro" id="IPR044635">
    <property type="entry name" value="UBP14-like"/>
</dbReference>
<gene>
    <name evidence="11" type="ORF">SBAD_LOCUS7484</name>
</gene>